<dbReference type="AlphaFoldDB" id="A0A1G9IE40"/>
<keyword evidence="1" id="KW-0812">Transmembrane</keyword>
<protein>
    <submittedName>
        <fullName evidence="3">Short C-terminal domain-containing protein</fullName>
    </submittedName>
</protein>
<keyword evidence="1" id="KW-1133">Transmembrane helix</keyword>
<feature type="transmembrane region" description="Helical" evidence="1">
    <location>
        <begin position="14"/>
        <end position="42"/>
    </location>
</feature>
<accession>A0A1G9IE40</accession>
<feature type="domain" description="SHOCT" evidence="2">
    <location>
        <begin position="243"/>
        <end position="269"/>
    </location>
</feature>
<organism evidence="3 4">
    <name type="scientific">Natronincola ferrireducens</name>
    <dbReference type="NCBI Taxonomy" id="393762"/>
    <lineage>
        <taxon>Bacteria</taxon>
        <taxon>Bacillati</taxon>
        <taxon>Bacillota</taxon>
        <taxon>Clostridia</taxon>
        <taxon>Peptostreptococcales</taxon>
        <taxon>Natronincolaceae</taxon>
        <taxon>Natronincola</taxon>
    </lineage>
</organism>
<dbReference type="Pfam" id="PF09851">
    <property type="entry name" value="SHOCT"/>
    <property type="match status" value="1"/>
</dbReference>
<sequence>MGCLGVFLTILSGLILMVLFVEYTGLMIGILFAIITLGIILYNKASTKQKEVEIKLEEEKAKKKVWEDGNKRKYNIPQDAKLVRYYKGNPNINKGYIKFYTWKDEKNINFVDSEFNIDIGKVQMQLDDIKYYYIIGDIYNEMSIEGGGNGGSSLGGAVVGGLVAGGAGAVIGSRKKNDPIKTINKKVDERKTIVVIKENNKVFNMEFEGKTYDVLLELLPEKERDYVKIISTKENNEDWLYKQIEKLASLKNEGILTEEEFQGKKKALLEKI</sequence>
<keyword evidence="1" id="KW-0472">Membrane</keyword>
<evidence type="ECO:0000313" key="4">
    <source>
        <dbReference type="Proteomes" id="UP000198718"/>
    </source>
</evidence>
<reference evidence="3 4" key="1">
    <citation type="submission" date="2016-10" db="EMBL/GenBank/DDBJ databases">
        <authorList>
            <person name="de Groot N.N."/>
        </authorList>
    </citation>
    <scope>NUCLEOTIDE SEQUENCE [LARGE SCALE GENOMIC DNA]</scope>
    <source>
        <strain evidence="3 4">DSM 18346</strain>
    </source>
</reference>
<keyword evidence="4" id="KW-1185">Reference proteome</keyword>
<evidence type="ECO:0000256" key="1">
    <source>
        <dbReference type="SAM" id="Phobius"/>
    </source>
</evidence>
<evidence type="ECO:0000259" key="2">
    <source>
        <dbReference type="Pfam" id="PF09851"/>
    </source>
</evidence>
<gene>
    <name evidence="3" type="ORF">SAMN05660472_02841</name>
</gene>
<dbReference type="STRING" id="393762.SAMN05660472_02841"/>
<dbReference type="Proteomes" id="UP000198718">
    <property type="component" value="Unassembled WGS sequence"/>
</dbReference>
<dbReference type="InterPro" id="IPR018649">
    <property type="entry name" value="SHOCT"/>
</dbReference>
<evidence type="ECO:0000313" key="3">
    <source>
        <dbReference type="EMBL" id="SDL23392.1"/>
    </source>
</evidence>
<dbReference type="EMBL" id="FNFP01000011">
    <property type="protein sequence ID" value="SDL23392.1"/>
    <property type="molecule type" value="Genomic_DNA"/>
</dbReference>
<proteinExistence type="predicted"/>
<dbReference type="RefSeq" id="WP_090554793.1">
    <property type="nucleotide sequence ID" value="NZ_FNFP01000011.1"/>
</dbReference>
<name>A0A1G9IE40_9FIRM</name>